<keyword evidence="3" id="KW-1185">Reference proteome</keyword>
<protein>
    <submittedName>
        <fullName evidence="2">Esterase family protein</fullName>
    </submittedName>
</protein>
<dbReference type="EMBL" id="CP108021">
    <property type="protein sequence ID" value="WUM20201.1"/>
    <property type="molecule type" value="Genomic_DNA"/>
</dbReference>
<proteinExistence type="predicted"/>
<dbReference type="KEGG" id="whr:OG579_21385"/>
<sequence length="340" mass="35740">MRTAPLRVAVVTAALAVGLLAPLSTASAAPADLPAPGVTSADGSSLVSVTPVNDRQLTIEVRSAAMNRVVPLSVILPRDRSVARPTLYLLNGAGGGEDAATWERQTDVVKFFSDKNAYVVTPNSGAYSYYTDWQRDDPVLGRNKWSTFLGVELPQVFDKAFATSGRNAIAGISSSGSAVLDLAIEHPGVFSAVGSYSGCAATSSPLGQAYVRLVVETRGGTTATNMWGPYAGQGWRDHDAVLNAAKLRGTSLYVSAGSGIPGKYENPAGVRPGNDLASQIILGGPIEAATDGCTQQLRTRLAQLKIPATFHFPGTGTHSWGYWEDELHRSWPQLGRAIGA</sequence>
<evidence type="ECO:0000256" key="1">
    <source>
        <dbReference type="SAM" id="SignalP"/>
    </source>
</evidence>
<evidence type="ECO:0000313" key="3">
    <source>
        <dbReference type="Proteomes" id="UP001432128"/>
    </source>
</evidence>
<feature type="signal peptide" evidence="1">
    <location>
        <begin position="1"/>
        <end position="28"/>
    </location>
</feature>
<reference evidence="2 3" key="1">
    <citation type="submission" date="2022-10" db="EMBL/GenBank/DDBJ databases">
        <title>The complete genomes of actinobacterial strains from the NBC collection.</title>
        <authorList>
            <person name="Joergensen T.S."/>
            <person name="Alvarez Arevalo M."/>
            <person name="Sterndorff E.B."/>
            <person name="Faurdal D."/>
            <person name="Vuksanovic O."/>
            <person name="Mourched A.-S."/>
            <person name="Charusanti P."/>
            <person name="Shaw S."/>
            <person name="Blin K."/>
            <person name="Weber T."/>
        </authorList>
    </citation>
    <scope>NUCLEOTIDE SEQUENCE [LARGE SCALE GENOMIC DNA]</scope>
    <source>
        <strain evidence="2 3">NBC_00319</strain>
    </source>
</reference>
<feature type="chain" id="PRO_5043559137" evidence="1">
    <location>
        <begin position="29"/>
        <end position="340"/>
    </location>
</feature>
<dbReference type="Proteomes" id="UP001432128">
    <property type="component" value="Chromosome"/>
</dbReference>
<evidence type="ECO:0000313" key="2">
    <source>
        <dbReference type="EMBL" id="WUM20201.1"/>
    </source>
</evidence>
<dbReference type="PANTHER" id="PTHR48098:SF1">
    <property type="entry name" value="DIACYLGLYCEROL ACYLTRANSFERASE_MYCOLYLTRANSFERASE AG85A"/>
    <property type="match status" value="1"/>
</dbReference>
<dbReference type="InterPro" id="IPR000801">
    <property type="entry name" value="Esterase-like"/>
</dbReference>
<dbReference type="InterPro" id="IPR050583">
    <property type="entry name" value="Mycobacterial_A85_antigen"/>
</dbReference>
<dbReference type="Pfam" id="PF00756">
    <property type="entry name" value="Esterase"/>
    <property type="match status" value="1"/>
</dbReference>
<keyword evidence="1" id="KW-0732">Signal</keyword>
<dbReference type="SUPFAM" id="SSF53474">
    <property type="entry name" value="alpha/beta-Hydrolases"/>
    <property type="match status" value="1"/>
</dbReference>
<dbReference type="InterPro" id="IPR029058">
    <property type="entry name" value="AB_hydrolase_fold"/>
</dbReference>
<organism evidence="2 3">
    <name type="scientific">Williamsia herbipolensis</name>
    <dbReference type="NCBI Taxonomy" id="1603258"/>
    <lineage>
        <taxon>Bacteria</taxon>
        <taxon>Bacillati</taxon>
        <taxon>Actinomycetota</taxon>
        <taxon>Actinomycetes</taxon>
        <taxon>Mycobacteriales</taxon>
        <taxon>Nocardiaceae</taxon>
        <taxon>Williamsia</taxon>
    </lineage>
</organism>
<gene>
    <name evidence="2" type="ORF">OG579_21385</name>
</gene>
<dbReference type="Gene3D" id="3.40.50.1820">
    <property type="entry name" value="alpha/beta hydrolase"/>
    <property type="match status" value="1"/>
</dbReference>
<dbReference type="GO" id="GO:0016747">
    <property type="term" value="F:acyltransferase activity, transferring groups other than amino-acyl groups"/>
    <property type="evidence" value="ECO:0007669"/>
    <property type="project" value="TreeGrafter"/>
</dbReference>
<dbReference type="RefSeq" id="WP_328857585.1">
    <property type="nucleotide sequence ID" value="NZ_CP108021.1"/>
</dbReference>
<name>A0AAU4K2A5_9NOCA</name>
<dbReference type="AlphaFoldDB" id="A0AAU4K2A5"/>
<accession>A0AAU4K2A5</accession>
<dbReference type="PANTHER" id="PTHR48098">
    <property type="entry name" value="ENTEROCHELIN ESTERASE-RELATED"/>
    <property type="match status" value="1"/>
</dbReference>